<evidence type="ECO:0000313" key="2">
    <source>
        <dbReference type="Proteomes" id="UP000198571"/>
    </source>
</evidence>
<accession>A0A1H9W5U4</accession>
<proteinExistence type="predicted"/>
<dbReference type="AlphaFoldDB" id="A0A1H9W5U4"/>
<organism evidence="1 2">
    <name type="scientific">Salipaludibacillus aurantiacus</name>
    <dbReference type="NCBI Taxonomy" id="1601833"/>
    <lineage>
        <taxon>Bacteria</taxon>
        <taxon>Bacillati</taxon>
        <taxon>Bacillota</taxon>
        <taxon>Bacilli</taxon>
        <taxon>Bacillales</taxon>
        <taxon>Bacillaceae</taxon>
    </lineage>
</organism>
<gene>
    <name evidence="1" type="ORF">SAMN05518684_11469</name>
</gene>
<name>A0A1H9W5U4_9BACI</name>
<sequence>MSNPGPHQNWIYQPSNTFFFLGDHNASYYIFPYEVDADTDIVIKGRFPYVRHFSFTVANSPTHRLVDSVAGREFIPDPGSTNPFLPGANWGAQNRNYTLKVRFTNPPEESNHFVPGAGNNVIYAGTLENGEPNRPGGLIILRVYVPSIGYDKTGGVDLPFITYCPAKKGKRHLSSSYAEKQEGYYHSEGFFDISQQNNHDWDHKDLDDEDDFNFINSKVRKNKKKGYKHSCDLTWRRFKPEFAQPEGNTVYTISNRIDRDPGKLLLIRWKAPTFPDTYHNIGIAGNEDMQYWSMNFITPIGLLGLSTISDYQTIIDKKGYVNLVISFGAQRPSGVTPENGFTWVDASQLPLVPLFLIYRNNQISQNFPYTAEDVPKNKIVTPQDMGKYYPCGEYVDPNYFNSCCDHEHYKE</sequence>
<evidence type="ECO:0000313" key="1">
    <source>
        <dbReference type="EMBL" id="SES28833.1"/>
    </source>
</evidence>
<dbReference type="Proteomes" id="UP000198571">
    <property type="component" value="Unassembled WGS sequence"/>
</dbReference>
<dbReference type="EMBL" id="FOGT01000014">
    <property type="protein sequence ID" value="SES28833.1"/>
    <property type="molecule type" value="Genomic_DNA"/>
</dbReference>
<protein>
    <submittedName>
        <fullName evidence="1">Uncharacterized protein</fullName>
    </submittedName>
</protein>
<reference evidence="2" key="1">
    <citation type="submission" date="2016-10" db="EMBL/GenBank/DDBJ databases">
        <authorList>
            <person name="Varghese N."/>
            <person name="Submissions S."/>
        </authorList>
    </citation>
    <scope>NUCLEOTIDE SEQUENCE [LARGE SCALE GENOMIC DNA]</scope>
    <source>
        <strain evidence="2">S9</strain>
    </source>
</reference>
<keyword evidence="2" id="KW-1185">Reference proteome</keyword>